<keyword evidence="3" id="KW-1185">Reference proteome</keyword>
<feature type="compositionally biased region" description="Low complexity" evidence="1">
    <location>
        <begin position="632"/>
        <end position="651"/>
    </location>
</feature>
<feature type="compositionally biased region" description="Low complexity" evidence="1">
    <location>
        <begin position="467"/>
        <end position="484"/>
    </location>
</feature>
<dbReference type="PANTHER" id="PTHR21219:SF4">
    <property type="entry name" value="PID DOMAIN-CONTAINING PROTEIN"/>
    <property type="match status" value="1"/>
</dbReference>
<gene>
    <name evidence="2" type="ORF">MNOR_LOCUS38166</name>
</gene>
<feature type="compositionally biased region" description="Polar residues" evidence="1">
    <location>
        <begin position="322"/>
        <end position="336"/>
    </location>
</feature>
<organism evidence="2 3">
    <name type="scientific">Meganyctiphanes norvegica</name>
    <name type="common">Northern krill</name>
    <name type="synonym">Thysanopoda norvegica</name>
    <dbReference type="NCBI Taxonomy" id="48144"/>
    <lineage>
        <taxon>Eukaryota</taxon>
        <taxon>Metazoa</taxon>
        <taxon>Ecdysozoa</taxon>
        <taxon>Arthropoda</taxon>
        <taxon>Crustacea</taxon>
        <taxon>Multicrustacea</taxon>
        <taxon>Malacostraca</taxon>
        <taxon>Eumalacostraca</taxon>
        <taxon>Eucarida</taxon>
        <taxon>Euphausiacea</taxon>
        <taxon>Euphausiidae</taxon>
        <taxon>Meganyctiphanes</taxon>
    </lineage>
</organism>
<feature type="region of interest" description="Disordered" evidence="1">
    <location>
        <begin position="1125"/>
        <end position="1153"/>
    </location>
</feature>
<evidence type="ECO:0000313" key="3">
    <source>
        <dbReference type="Proteomes" id="UP001497623"/>
    </source>
</evidence>
<evidence type="ECO:0000313" key="2">
    <source>
        <dbReference type="EMBL" id="CAL4208675.1"/>
    </source>
</evidence>
<feature type="compositionally biased region" description="Low complexity" evidence="1">
    <location>
        <begin position="374"/>
        <end position="390"/>
    </location>
</feature>
<feature type="compositionally biased region" description="Basic residues" evidence="1">
    <location>
        <begin position="954"/>
        <end position="963"/>
    </location>
</feature>
<dbReference type="PANTHER" id="PTHR21219">
    <property type="entry name" value="FI19613P1"/>
    <property type="match status" value="1"/>
</dbReference>
<proteinExistence type="predicted"/>
<protein>
    <recommendedName>
        <fullName evidence="4">PID domain-containing protein</fullName>
    </recommendedName>
</protein>
<sequence>MMNNSMNGEEIYSFHLSDESVYSDTDSVSSSCKQRIDSLFSEKKRDLQILNMSDDSDIYSTISDISEPSFHLRPTGPNGISNGLAELLAGRKGLSNGLKGMSNGILEPPSDFKTSRSSVNNENSFNINNKIFRTASNVSKPTYHLGEFDSSALARRELPKIPTKNNDINLIKNSPKIRNEEISQKQTEIPHSNIKNMNSWSNNQSLKSTGITSFRSTHNNVQEEIEEMFGGRDERRKSFRDVRSKMQEKIDMLFADASGETEKPRVGTIRTVADIKQIRSTHSVTGNQPRQEINEIPKKSTNTSIVNHTKEISNQSHFKQLSNNSKDLRFTNNGSKPNLRLTKARAPSPPRSKPSSPATTLVRSPTKIEANLGNRSPSSPPNNSELSNPSEKTPKQRATSPQREELNYNTKSMTSSLTKSSPMRVTGTLSRSSDTSSTKPISIPTSRSTSVPPDIIDNSTLQRATLMPSNRSTSVSPSRSSNMSHLRQRLPDIMDKSTSQENTSTPSDRSSSVSPTRSSNMSHLRQNAVSPSRSPTTTLARSRDTSISPTRSSNMSHLRQKAVSPSRSQTTTLAQSRDTSMSPTRSSNMSHLRQKAVSPSRSPTTTLARSRDTSMSPTRSSNMSHLRPRGVSPTRSPLTTLTRPTDTSQRTVSSSPSRNREVSNTRASESSESIPRTFISTMSYGVDYLGFIPIQSTKTSLEMVQEPLKDLYYEYRFSLNNGHKPMPGRIQLNESGLNIAYGHSVEQVSNYSTTYPFQNIAIWAAIKLVIRKQLGEHGAMHYSYAFLPLISDPDQKDKFNLYNPLTVADPTVMNGAHPPMFSCITRKKSNPSILECHGFVCRSTEDAVIIAANLYQSVQITSSREMKKEPNKPIENPRIVMSDSETDSSLPVRPPRRKRTSSQSEDSPFNSTERMGRSKSQPGDSPFNSTERMVRSKSQDFRQANIITNDNIRGSKRQIRRSHSDRQLGPVIVDSDSSYSNGSLRKSKSLVHIQNDYNLQDFLQEVRQKTGMRTVNDVLKQAIHPKGMSFSEMDPDKREILLRLATTLSKDEIYKYSKNIMKKQKAKSYSNLIESDSESSSISSVFKATKRSLSRLGSRASSVHNIYKTDRSPLKKFMSNRNQYSFDGSRNSNEEMHKRMASKNPGKNRSHGHGEGYVSCSDCGYESERYDKCHCATKQTNRLTNHGKVQTATLTNNSNKVRIHSSYCNCEAESSAESEICYCSLNTIKRNARRLAETNHDSETDTSNGSLIYGHKKGYNSYSNLSDIVSSDSDTWKRTSDNSRSNTLRSRGSSSGISDKSRIHSSGSVFTVDPYPTRGRRISSNMSLDSDTSSGGSGYHSQEVEMPKRIQSPQHFPSAESIYKARKLRQLQAKAKLDEDSVSSSNESSISKGTHRPYRSQEISTPQQKVLLVSACDTNGKLVYQGASKQDQQLENTSSIISMKKTAEIAALFTDMKLNQTTDMINALNSLPTSDDSLDDSLDESEDENFSTTQTNGSFLFSDDMQNSLGFLP</sequence>
<dbReference type="EMBL" id="CAXKWB010083913">
    <property type="protein sequence ID" value="CAL4208675.1"/>
    <property type="molecule type" value="Genomic_DNA"/>
</dbReference>
<feature type="compositionally biased region" description="Low complexity" evidence="1">
    <location>
        <begin position="410"/>
        <end position="450"/>
    </location>
</feature>
<dbReference type="SUPFAM" id="SSF50729">
    <property type="entry name" value="PH domain-like"/>
    <property type="match status" value="1"/>
</dbReference>
<dbReference type="InterPro" id="IPR017964">
    <property type="entry name" value="DNA-dir_DNA_pol_B_CS"/>
</dbReference>
<reference evidence="2 3" key="1">
    <citation type="submission" date="2024-05" db="EMBL/GenBank/DDBJ databases">
        <authorList>
            <person name="Wallberg A."/>
        </authorList>
    </citation>
    <scope>NUCLEOTIDE SEQUENCE [LARGE SCALE GENOMIC DNA]</scope>
</reference>
<dbReference type="Proteomes" id="UP001497623">
    <property type="component" value="Unassembled WGS sequence"/>
</dbReference>
<feature type="compositionally biased region" description="Low complexity" evidence="1">
    <location>
        <begin position="1323"/>
        <end position="1334"/>
    </location>
</feature>
<accession>A0AAV2SJ36</accession>
<evidence type="ECO:0008006" key="4">
    <source>
        <dbReference type="Google" id="ProtNLM"/>
    </source>
</evidence>
<feature type="region of interest" description="Disordered" evidence="1">
    <location>
        <begin position="862"/>
        <end position="982"/>
    </location>
</feature>
<feature type="compositionally biased region" description="Acidic residues" evidence="1">
    <location>
        <begin position="1476"/>
        <end position="1489"/>
    </location>
</feature>
<feature type="compositionally biased region" description="Polar residues" evidence="1">
    <location>
        <begin position="1490"/>
        <end position="1501"/>
    </location>
</feature>
<name>A0AAV2SJ36_MEGNR</name>
<feature type="compositionally biased region" description="Polar residues" evidence="1">
    <location>
        <begin position="941"/>
        <end position="952"/>
    </location>
</feature>
<feature type="region of interest" description="Disordered" evidence="1">
    <location>
        <begin position="1474"/>
        <end position="1501"/>
    </location>
</feature>
<comment type="caution">
    <text evidence="2">The sequence shown here is derived from an EMBL/GenBank/DDBJ whole genome shotgun (WGS) entry which is preliminary data.</text>
</comment>
<feature type="region of interest" description="Disordered" evidence="1">
    <location>
        <begin position="322"/>
        <end position="674"/>
    </location>
</feature>
<feature type="compositionally biased region" description="Low complexity" evidence="1">
    <location>
        <begin position="1289"/>
        <end position="1298"/>
    </location>
</feature>
<feature type="compositionally biased region" description="Low complexity" evidence="1">
    <location>
        <begin position="1382"/>
        <end position="1391"/>
    </location>
</feature>
<dbReference type="GO" id="GO:0000166">
    <property type="term" value="F:nucleotide binding"/>
    <property type="evidence" value="ECO:0007669"/>
    <property type="project" value="InterPro"/>
</dbReference>
<feature type="region of interest" description="Disordered" evidence="1">
    <location>
        <begin position="281"/>
        <end position="302"/>
    </location>
</feature>
<feature type="compositionally biased region" description="Polar residues" evidence="1">
    <location>
        <begin position="664"/>
        <end position="674"/>
    </location>
</feature>
<feature type="compositionally biased region" description="Polar residues" evidence="1">
    <location>
        <begin position="281"/>
        <end position="291"/>
    </location>
</feature>
<evidence type="ECO:0000256" key="1">
    <source>
        <dbReference type="SAM" id="MobiDB-lite"/>
    </source>
</evidence>
<feature type="region of interest" description="Disordered" evidence="1">
    <location>
        <begin position="1374"/>
        <end position="1405"/>
    </location>
</feature>
<feature type="region of interest" description="Disordered" evidence="1">
    <location>
        <begin position="1270"/>
        <end position="1355"/>
    </location>
</feature>
<feature type="compositionally biased region" description="Polar residues" evidence="1">
    <location>
        <begin position="520"/>
        <end position="624"/>
    </location>
</feature>
<feature type="compositionally biased region" description="Low complexity" evidence="1">
    <location>
        <begin position="503"/>
        <end position="519"/>
    </location>
</feature>
<dbReference type="GO" id="GO:0003676">
    <property type="term" value="F:nucleic acid binding"/>
    <property type="evidence" value="ECO:0007669"/>
    <property type="project" value="InterPro"/>
</dbReference>
<dbReference type="PROSITE" id="PS00116">
    <property type="entry name" value="DNA_POLYMERASE_B"/>
    <property type="match status" value="1"/>
</dbReference>
<feature type="compositionally biased region" description="Polar residues" evidence="1">
    <location>
        <begin position="901"/>
        <end position="931"/>
    </location>
</feature>